<sequence length="363" mass="38031">MKKFLPLLVCLISALPCFSQITLSAPSSAVSGAAFTITAAGESSSAWVAGMFYYPNPPTVTNPANQNVTIATFSIAGYAYPQAATKFSTNITTTSSSPVTVTFNVRMDVFHGGGGSVTNQDQTITITINPAVTTFYNVAKSAVFTKNNCGAGTVGTAVTYTIPANTYTASTQAAADALATNALNSGGQAYANANGNCLTVYYNSAISASFSKNDCPANYTPAAGSYSYSISASAYSSTVSQADADSKALNALNTQGQSNANNLGTCNENRIGIRTMFRTDPYDATNQTLSRVWLKEPVDLTGISLDSYSASGIYAYASQYGTTKVAAGWYTELYTGPTDGNFIRVFQVNVNGEIVSYTMVQNP</sequence>
<gene>
    <name evidence="3" type="ORF">ATK78_1638</name>
</gene>
<proteinExistence type="predicted"/>
<dbReference type="AlphaFoldDB" id="A0A4R6SWI1"/>
<feature type="chain" id="PRO_5020680447" description="DUF5977 domain-containing protein" evidence="1">
    <location>
        <begin position="20"/>
        <end position="363"/>
    </location>
</feature>
<evidence type="ECO:0000313" key="3">
    <source>
        <dbReference type="EMBL" id="TDQ09483.1"/>
    </source>
</evidence>
<dbReference type="Pfam" id="PF19404">
    <property type="entry name" value="DUF5977"/>
    <property type="match status" value="2"/>
</dbReference>
<keyword evidence="4" id="KW-1185">Reference proteome</keyword>
<feature type="domain" description="DUF5977" evidence="2">
    <location>
        <begin position="201"/>
        <end position="267"/>
    </location>
</feature>
<feature type="signal peptide" evidence="1">
    <location>
        <begin position="1"/>
        <end position="19"/>
    </location>
</feature>
<protein>
    <recommendedName>
        <fullName evidence="2">DUF5977 domain-containing protein</fullName>
    </recommendedName>
</protein>
<comment type="caution">
    <text evidence="3">The sequence shown here is derived from an EMBL/GenBank/DDBJ whole genome shotgun (WGS) entry which is preliminary data.</text>
</comment>
<dbReference type="InterPro" id="IPR046020">
    <property type="entry name" value="DUF5977"/>
</dbReference>
<dbReference type="RefSeq" id="WP_133575563.1">
    <property type="nucleotide sequence ID" value="NZ_SNYC01000004.1"/>
</dbReference>
<evidence type="ECO:0000259" key="2">
    <source>
        <dbReference type="Pfam" id="PF19404"/>
    </source>
</evidence>
<name>A0A4R6SWI1_9SPHI</name>
<reference evidence="3 4" key="1">
    <citation type="submission" date="2019-03" db="EMBL/GenBank/DDBJ databases">
        <title>Genomic Encyclopedia of Archaeal and Bacterial Type Strains, Phase II (KMG-II): from individual species to whole genera.</title>
        <authorList>
            <person name="Goeker M."/>
        </authorList>
    </citation>
    <scope>NUCLEOTIDE SEQUENCE [LARGE SCALE GENOMIC DNA]</scope>
    <source>
        <strain evidence="3 4">DSM 19035</strain>
    </source>
</reference>
<dbReference type="OrthoDB" id="903892at2"/>
<accession>A0A4R6SWI1</accession>
<feature type="domain" description="DUF5977" evidence="2">
    <location>
        <begin position="135"/>
        <end position="197"/>
    </location>
</feature>
<evidence type="ECO:0000313" key="4">
    <source>
        <dbReference type="Proteomes" id="UP000295620"/>
    </source>
</evidence>
<dbReference type="EMBL" id="SNYC01000004">
    <property type="protein sequence ID" value="TDQ09483.1"/>
    <property type="molecule type" value="Genomic_DNA"/>
</dbReference>
<evidence type="ECO:0000256" key="1">
    <source>
        <dbReference type="SAM" id="SignalP"/>
    </source>
</evidence>
<organism evidence="3 4">
    <name type="scientific">Pedobacter metabolipauper</name>
    <dbReference type="NCBI Taxonomy" id="425513"/>
    <lineage>
        <taxon>Bacteria</taxon>
        <taxon>Pseudomonadati</taxon>
        <taxon>Bacteroidota</taxon>
        <taxon>Sphingobacteriia</taxon>
        <taxon>Sphingobacteriales</taxon>
        <taxon>Sphingobacteriaceae</taxon>
        <taxon>Pedobacter</taxon>
    </lineage>
</organism>
<keyword evidence="1" id="KW-0732">Signal</keyword>
<dbReference type="Proteomes" id="UP000295620">
    <property type="component" value="Unassembled WGS sequence"/>
</dbReference>